<protein>
    <recommendedName>
        <fullName evidence="2">alpha-L-rhamnosidase</fullName>
        <ecNumber evidence="2">3.2.1.40</ecNumber>
    </recommendedName>
</protein>
<dbReference type="Gene3D" id="2.60.40.10">
    <property type="entry name" value="Immunoglobulins"/>
    <property type="match status" value="1"/>
</dbReference>
<feature type="chain" id="PRO_5024368124" description="alpha-L-rhamnosidase" evidence="4">
    <location>
        <begin position="34"/>
        <end position="1569"/>
    </location>
</feature>
<dbReference type="InterPro" id="IPR013783">
    <property type="entry name" value="Ig-like_fold"/>
</dbReference>
<keyword evidence="4" id="KW-0732">Signal</keyword>
<dbReference type="InterPro" id="IPR016007">
    <property type="entry name" value="Alpha_rhamnosid"/>
</dbReference>
<evidence type="ECO:0000313" key="11">
    <source>
        <dbReference type="Proteomes" id="UP000307768"/>
    </source>
</evidence>
<dbReference type="Pfam" id="PF17389">
    <property type="entry name" value="Bac_rhamnosid6H"/>
    <property type="match status" value="1"/>
</dbReference>
<feature type="domain" description="Bacterial alpha-L-rhamnosidase N-terminal" evidence="6">
    <location>
        <begin position="359"/>
        <end position="530"/>
    </location>
</feature>
<evidence type="ECO:0000259" key="7">
    <source>
        <dbReference type="Pfam" id="PF10633"/>
    </source>
</evidence>
<proteinExistence type="predicted"/>
<dbReference type="InterPro" id="IPR035398">
    <property type="entry name" value="Bac_rhamnosid_C"/>
</dbReference>
<evidence type="ECO:0000313" key="10">
    <source>
        <dbReference type="EMBL" id="KAA1420726.1"/>
    </source>
</evidence>
<dbReference type="GO" id="GO:0005975">
    <property type="term" value="P:carbohydrate metabolic process"/>
    <property type="evidence" value="ECO:0007669"/>
    <property type="project" value="InterPro"/>
</dbReference>
<accession>A0A5Q6RRN8</accession>
<keyword evidence="3" id="KW-0378">Hydrolase</keyword>
<evidence type="ECO:0000256" key="3">
    <source>
        <dbReference type="ARBA" id="ARBA00022801"/>
    </source>
</evidence>
<dbReference type="Pfam" id="PF10633">
    <property type="entry name" value="NPCBM_assoc"/>
    <property type="match status" value="1"/>
</dbReference>
<evidence type="ECO:0000256" key="2">
    <source>
        <dbReference type="ARBA" id="ARBA00012652"/>
    </source>
</evidence>
<feature type="signal peptide" evidence="4">
    <location>
        <begin position="1"/>
        <end position="33"/>
    </location>
</feature>
<dbReference type="Proteomes" id="UP000307768">
    <property type="component" value="Unassembled WGS sequence"/>
</dbReference>
<evidence type="ECO:0000256" key="4">
    <source>
        <dbReference type="SAM" id="SignalP"/>
    </source>
</evidence>
<dbReference type="InterPro" id="IPR008928">
    <property type="entry name" value="6-hairpin_glycosidase_sf"/>
</dbReference>
<feature type="domain" description="Alpha-galactosidase NEW3" evidence="7">
    <location>
        <begin position="1223"/>
        <end position="1292"/>
    </location>
</feature>
<comment type="caution">
    <text evidence="10">The sequence shown here is derived from an EMBL/GenBank/DDBJ whole genome shotgun (WGS) entry which is preliminary data.</text>
</comment>
<dbReference type="Gene3D" id="2.60.420.10">
    <property type="entry name" value="Maltose phosphorylase, domain 3"/>
    <property type="match status" value="1"/>
</dbReference>
<feature type="domain" description="Alpha-L-rhamnosidase concanavalin-like" evidence="5">
    <location>
        <begin position="541"/>
        <end position="644"/>
    </location>
</feature>
<evidence type="ECO:0000259" key="6">
    <source>
        <dbReference type="Pfam" id="PF08531"/>
    </source>
</evidence>
<dbReference type="PANTHER" id="PTHR33307:SF6">
    <property type="entry name" value="ALPHA-RHAMNOSIDASE (EUROFUNG)-RELATED"/>
    <property type="match status" value="1"/>
</dbReference>
<evidence type="ECO:0000259" key="8">
    <source>
        <dbReference type="Pfam" id="PF17389"/>
    </source>
</evidence>
<feature type="domain" description="Alpha-L-rhamnosidase six-hairpin glycosidase" evidence="8">
    <location>
        <begin position="650"/>
        <end position="989"/>
    </location>
</feature>
<dbReference type="Gene3D" id="1.50.10.10">
    <property type="match status" value="1"/>
</dbReference>
<dbReference type="GO" id="GO:0030596">
    <property type="term" value="F:alpha-L-rhamnosidase activity"/>
    <property type="evidence" value="ECO:0007669"/>
    <property type="project" value="UniProtKB-EC"/>
</dbReference>
<evidence type="ECO:0000256" key="1">
    <source>
        <dbReference type="ARBA" id="ARBA00001445"/>
    </source>
</evidence>
<dbReference type="SUPFAM" id="SSF48208">
    <property type="entry name" value="Six-hairpin glycosidases"/>
    <property type="match status" value="1"/>
</dbReference>
<dbReference type="EMBL" id="VDFQ02000005">
    <property type="protein sequence ID" value="KAA1420726.1"/>
    <property type="molecule type" value="Genomic_DNA"/>
</dbReference>
<dbReference type="Pfam" id="PF08531">
    <property type="entry name" value="Bac_rhamnosid_N"/>
    <property type="match status" value="1"/>
</dbReference>
<dbReference type="Pfam" id="PF25788">
    <property type="entry name" value="Ig_Rha78A_N"/>
    <property type="match status" value="1"/>
</dbReference>
<organism evidence="10 11">
    <name type="scientific">Mumia zhuanghuii</name>
    <dbReference type="NCBI Taxonomy" id="2585211"/>
    <lineage>
        <taxon>Bacteria</taxon>
        <taxon>Bacillati</taxon>
        <taxon>Actinomycetota</taxon>
        <taxon>Actinomycetes</taxon>
        <taxon>Propionibacteriales</taxon>
        <taxon>Nocardioidaceae</taxon>
        <taxon>Mumia</taxon>
    </lineage>
</organism>
<dbReference type="Gene3D" id="2.60.120.260">
    <property type="entry name" value="Galactose-binding domain-like"/>
    <property type="match status" value="3"/>
</dbReference>
<sequence>MTPPSSDPRPRDPRRVAAALTVAAALMLPALNAAPAVGTSSSQSSAKVTLADLEVEKKSAPIGIDLEKPRFSWGIRTDRRDVTQTSYRIRVATNERDLTGNKATWDSGVVKSAESANVAYDGPRLAAATHYVWRVDVVTTAGKASASSELRTGLLDEDDWAGSAWIGNARTDDAASLDMSGASWIWSSDATTGGAPGEPRAFRRAWDAPEGKTATSAEVLITADDSFRVWLNGELLGETQGAENEWQQSHLYKAALKPDRNVIAVRTTNGAGSPGGLLAKVRTTWSDGTTSVATTDATWKVSKLIPAGFEAPGFDDSAWETAKVLAPYGSGQWGNGVRPPKGKTAPAPLLRKEFSVGKNLDAATLYVAAGGYADVTLNGAPISKDVLSPGFTDYDDRAQYVGTDLTDQLEAGKNALGMELGRGFYGMTGGNVWRWESPPWHDEPVARAVLHLEYADGTTQDVVTDDSWTIHDGPTVFDDLYAGETYDARLEQDGFDTVGFDASTWTPASEVAGPKGELVNQRQQPIRVTESLPAEEITEPADGVYVVKFPRVLAGWVELGVKGPAGTTVKAQYGEKLKSDGRPNFSNNGGFQSGFQTDRFILAGTGEKESWESKFSYKGFQYLEVTGWPGDAAPPPSAFTAKAVHTDAAETGSFESSEPVMNDVHRAVVDTLKNNIHGIPTDTPMFEKNGWTGDAAVGAEMFMMNLDVHELFAKWVTDMNDTRDAEGAPLVIAPSSGNWGSWGVAPPWHSAYVMIPWWLYQYGGDSRTLRQTYDGMKTYVDLEFNRSDKGLVTNPRLGDWVSPEASPAGGNAPEDVRVSGTAYLYAMLTSMEQSAQFLGKDADAAAFAQNAAVVKKTFNERFLDAGAGYYRGSGDRGYRQTHNVLALAFGLTPDDKTADAVAASIVADVKAKGMHLNTGVLGTKYLLPVLTDHGYADVAFQLATQTSYPSWGYMTENGGTSMWEHWALEARSRGHYFLGTVDDWFYHDVAGISPSQKTGYRNISIAPEVTDTMQWAKASTKTPYGQVSSSWRRSGNRLTLDVDVPVGSTATVRVPAANAGAVTEGGRPVAGADGVHDVAYDDGDVVVEIGSGAYSFVSDRQAGLVGAASERIGALRTAAGDVEGGRTAVKTLIRVAVAGADVATDRALDHAQQDRDAKAADALLVAQHALQTIDGLVAVAGLSDADEATLLEAAKAARGSVSTAVADLVGLTFTASGPTDAVRPGDEVAVAVTAKNAGARQVRNVTGVAVDLPEGWKAGPAASLAKALDAGEEKSGESTLTVGETQLPGTESAAVQVGFEISGARFAVRRGYELTVASQVALDQAAVTPDEVRPGADVSLSARVSNLGRTDLVGAVKVVVPEGWAAPDPVPVTLVGGESREVSVSVAVPRDTDRARAAKTLQAQFVRGGDTLADTRAGVTVVIDPSVADALDHVDLGDAASEQAHGLTASSSSGTSREAGVTRRYAGHLTPFSHFEFDLAVTPGKAFVLRAVETYDKAQTKRYKVYVDGTEVLLRTHVRTAGAGTETYEVVVPAELAAADGTVRVTFENQDDSAFYDPSIADVWTRPLG</sequence>
<dbReference type="RefSeq" id="WP_149770895.1">
    <property type="nucleotide sequence ID" value="NZ_VDFQ02000005.1"/>
</dbReference>
<dbReference type="Pfam" id="PF17390">
    <property type="entry name" value="Bac_rhamnosid_C"/>
    <property type="match status" value="1"/>
</dbReference>
<dbReference type="InterPro" id="IPR008902">
    <property type="entry name" value="Rhamnosid_concanavalin"/>
</dbReference>
<dbReference type="OrthoDB" id="9761045at2"/>
<evidence type="ECO:0000259" key="9">
    <source>
        <dbReference type="Pfam" id="PF17390"/>
    </source>
</evidence>
<dbReference type="PANTHER" id="PTHR33307">
    <property type="entry name" value="ALPHA-RHAMNOSIDASE (EUROFUNG)"/>
    <property type="match status" value="1"/>
</dbReference>
<dbReference type="EC" id="3.2.1.40" evidence="2"/>
<comment type="catalytic activity">
    <reaction evidence="1">
        <text>Hydrolysis of terminal non-reducing alpha-L-rhamnose residues in alpha-L-rhamnosides.</text>
        <dbReference type="EC" id="3.2.1.40"/>
    </reaction>
</comment>
<dbReference type="InterPro" id="IPR012341">
    <property type="entry name" value="6hp_glycosidase-like_sf"/>
</dbReference>
<reference evidence="10 11" key="1">
    <citation type="submission" date="2019-09" db="EMBL/GenBank/DDBJ databases">
        <title>Mumia zhuanghuii sp. nov. isolated from the intestinal contents of plateau pika (Ochotona curzoniae) in the Qinghai-Tibet plateau of China.</title>
        <authorList>
            <person name="Tian Z."/>
        </authorList>
    </citation>
    <scope>NUCLEOTIDE SEQUENCE [LARGE SCALE GENOMIC DNA]</scope>
    <source>
        <strain evidence="11">350</strain>
    </source>
</reference>
<dbReference type="InterPro" id="IPR013737">
    <property type="entry name" value="Bac_rhamnosid_N"/>
</dbReference>
<feature type="domain" description="Alpha-L-rhamnosidase C-terminal" evidence="9">
    <location>
        <begin position="991"/>
        <end position="1064"/>
    </location>
</feature>
<name>A0A5Q6RRN8_9ACTN</name>
<dbReference type="InterPro" id="IPR018905">
    <property type="entry name" value="A-galactase_NEW3"/>
</dbReference>
<dbReference type="Pfam" id="PF05592">
    <property type="entry name" value="Bac_rhamnosid"/>
    <property type="match status" value="1"/>
</dbReference>
<gene>
    <name evidence="10" type="ORF">FE697_017470</name>
</gene>
<dbReference type="InterPro" id="IPR035396">
    <property type="entry name" value="Bac_rhamnosid6H"/>
</dbReference>
<evidence type="ECO:0000259" key="5">
    <source>
        <dbReference type="Pfam" id="PF05592"/>
    </source>
</evidence>